<gene>
    <name evidence="2" type="primary">ugpQ</name>
    <name evidence="2" type="ORF">MTR80_09510</name>
</gene>
<dbReference type="PROSITE" id="PS51704">
    <property type="entry name" value="GP_PDE"/>
    <property type="match status" value="1"/>
</dbReference>
<dbReference type="GO" id="GO:0008889">
    <property type="term" value="F:glycerophosphodiester phosphodiesterase activity"/>
    <property type="evidence" value="ECO:0007669"/>
    <property type="project" value="UniProtKB-EC"/>
</dbReference>
<dbReference type="EC" id="3.1.4.46" evidence="2"/>
<evidence type="ECO:0000313" key="2">
    <source>
        <dbReference type="EMBL" id="UQN34553.1"/>
    </source>
</evidence>
<keyword evidence="2" id="KW-0378">Hydrolase</keyword>
<feature type="domain" description="GP-PDE" evidence="1">
    <location>
        <begin position="11"/>
        <end position="250"/>
    </location>
</feature>
<reference evidence="2 3" key="1">
    <citation type="journal article" date="2022" name="Int. J. Syst. Evol. Microbiol.">
        <title>Characterization of Alcaligenes aquatilis as a novel member of heterotrophic nitrifier-aerobic denitrifier and its performance in treating piggery wastewater.</title>
        <authorList>
            <person name="Cao X."/>
            <person name="Zhao B."/>
            <person name="Wu Y."/>
            <person name="Huang J."/>
            <person name="Wang H."/>
            <person name="Sun X."/>
            <person name="Li S."/>
        </authorList>
    </citation>
    <scope>NUCLEOTIDE SEQUENCE [LARGE SCALE GENOMIC DNA]</scope>
    <source>
        <strain evidence="2 3">AS1</strain>
    </source>
</reference>
<organism evidence="2 3">
    <name type="scientific">Alcaligenes aquatilis</name>
    <dbReference type="NCBI Taxonomy" id="323284"/>
    <lineage>
        <taxon>Bacteria</taxon>
        <taxon>Pseudomonadati</taxon>
        <taxon>Pseudomonadota</taxon>
        <taxon>Betaproteobacteria</taxon>
        <taxon>Burkholderiales</taxon>
        <taxon>Alcaligenaceae</taxon>
        <taxon>Alcaligenes</taxon>
    </lineage>
</organism>
<dbReference type="SUPFAM" id="SSF51695">
    <property type="entry name" value="PLC-like phosphodiesterases"/>
    <property type="match status" value="1"/>
</dbReference>
<dbReference type="Pfam" id="PF03009">
    <property type="entry name" value="GDPD"/>
    <property type="match status" value="1"/>
</dbReference>
<dbReference type="InterPro" id="IPR017946">
    <property type="entry name" value="PLC-like_Pdiesterase_TIM-brl"/>
</dbReference>
<dbReference type="PANTHER" id="PTHR46211">
    <property type="entry name" value="GLYCEROPHOSPHORYL DIESTER PHOSPHODIESTERASE"/>
    <property type="match status" value="1"/>
</dbReference>
<proteinExistence type="predicted"/>
<dbReference type="RefSeq" id="WP_249459355.1">
    <property type="nucleotide sequence ID" value="NZ_CP094619.1"/>
</dbReference>
<dbReference type="EMBL" id="CP094619">
    <property type="protein sequence ID" value="UQN34553.1"/>
    <property type="molecule type" value="Genomic_DNA"/>
</dbReference>
<dbReference type="Proteomes" id="UP000831759">
    <property type="component" value="Chromosome"/>
</dbReference>
<dbReference type="Gene3D" id="3.20.20.190">
    <property type="entry name" value="Phosphatidylinositol (PI) phosphodiesterase"/>
    <property type="match status" value="1"/>
</dbReference>
<dbReference type="NCBIfam" id="NF006989">
    <property type="entry name" value="PRK09454.1"/>
    <property type="match status" value="1"/>
</dbReference>
<protein>
    <submittedName>
        <fullName evidence="2">Glycerophosphodiester phosphodiesterase</fullName>
        <ecNumber evidence="2">3.1.4.46</ecNumber>
    </submittedName>
</protein>
<sequence length="251" mass="27358">MPSLNHHWPYPALIAHRGAGKIAPENTLAAIRVGTQNGFRMMEYDVKLSRDAVPVLLHDDQLDRTSNGQGIASRLTLAELSALDFGAWHSSAYSGEPIPTLSSIAAFTLANQVHSNIEIKPTTGDEAETGRRVALAAQALWAQASLPPLLSSFSEAALEAAQQAAPTLPRALLIEEDVPADWPERLERLGCMGLNLNDRFVSQALVQAIRQKGYTVAVWTVNEAERVRELLDWGCNGIFTDKVTTIRPDTL</sequence>
<dbReference type="GeneID" id="96869173"/>
<name>A0ABY4NDA6_9BURK</name>
<evidence type="ECO:0000313" key="3">
    <source>
        <dbReference type="Proteomes" id="UP000831759"/>
    </source>
</evidence>
<dbReference type="InterPro" id="IPR030395">
    <property type="entry name" value="GP_PDE_dom"/>
</dbReference>
<accession>A0ABY4NDA6</accession>
<keyword evidence="3" id="KW-1185">Reference proteome</keyword>
<dbReference type="PANTHER" id="PTHR46211:SF1">
    <property type="entry name" value="GLYCEROPHOSPHODIESTER PHOSPHODIESTERASE, CYTOPLASMIC"/>
    <property type="match status" value="1"/>
</dbReference>
<evidence type="ECO:0000259" key="1">
    <source>
        <dbReference type="PROSITE" id="PS51704"/>
    </source>
</evidence>